<dbReference type="GO" id="GO:0003729">
    <property type="term" value="F:mRNA binding"/>
    <property type="evidence" value="ECO:0007669"/>
    <property type="project" value="InterPro"/>
</dbReference>
<evidence type="ECO:0000313" key="6">
    <source>
        <dbReference type="Proteomes" id="UP000265520"/>
    </source>
</evidence>
<keyword evidence="1" id="KW-0507">mRNA processing</keyword>
<reference evidence="5 6" key="1">
    <citation type="journal article" date="2018" name="Front. Plant Sci.">
        <title>Red Clover (Trifolium pratense) and Zigzag Clover (T. medium) - A Picture of Genomic Similarities and Differences.</title>
        <authorList>
            <person name="Dluhosova J."/>
            <person name="Istvanek J."/>
            <person name="Nedelnik J."/>
            <person name="Repkova J."/>
        </authorList>
    </citation>
    <scope>NUCLEOTIDE SEQUENCE [LARGE SCALE GENOMIC DNA]</scope>
    <source>
        <strain evidence="6">cv. 10/8</strain>
        <tissue evidence="5">Leaf</tissue>
    </source>
</reference>
<evidence type="ECO:0000256" key="2">
    <source>
        <dbReference type="ARBA" id="ARBA00022884"/>
    </source>
</evidence>
<evidence type="ECO:0000313" key="5">
    <source>
        <dbReference type="EMBL" id="MCI30982.1"/>
    </source>
</evidence>
<comment type="caution">
    <text evidence="5">The sequence shown here is derived from an EMBL/GenBank/DDBJ whole genome shotgun (WGS) entry which is preliminary data.</text>
</comment>
<dbReference type="Proteomes" id="UP000265520">
    <property type="component" value="Unassembled WGS sequence"/>
</dbReference>
<name>A0A392R4F3_9FABA</name>
<dbReference type="EMBL" id="LXQA010183766">
    <property type="protein sequence ID" value="MCI30982.1"/>
    <property type="molecule type" value="Genomic_DNA"/>
</dbReference>
<proteinExistence type="predicted"/>
<dbReference type="AlphaFoldDB" id="A0A392R4F3"/>
<evidence type="ECO:0000259" key="4">
    <source>
        <dbReference type="PROSITE" id="PS50102"/>
    </source>
</evidence>
<dbReference type="InterPro" id="IPR012677">
    <property type="entry name" value="Nucleotide-bd_a/b_plait_sf"/>
</dbReference>
<feature type="domain" description="RRM" evidence="4">
    <location>
        <begin position="12"/>
        <end position="64"/>
    </location>
</feature>
<dbReference type="GO" id="GO:0006397">
    <property type="term" value="P:mRNA processing"/>
    <property type="evidence" value="ECO:0007669"/>
    <property type="project" value="UniProtKB-KW"/>
</dbReference>
<dbReference type="InterPro" id="IPR000504">
    <property type="entry name" value="RRM_dom"/>
</dbReference>
<dbReference type="PANTHER" id="PTHR47640">
    <property type="entry name" value="TRNA SELENOCYSTEINE 1-ASSOCIATED PROTEIN 1-RELATED-RELATED"/>
    <property type="match status" value="1"/>
</dbReference>
<dbReference type="InterPro" id="IPR050825">
    <property type="entry name" value="RBM42_RBP45_47-like"/>
</dbReference>
<dbReference type="Gene3D" id="3.30.70.330">
    <property type="match status" value="1"/>
</dbReference>
<accession>A0A392R4F3</accession>
<evidence type="ECO:0000256" key="3">
    <source>
        <dbReference type="PROSITE-ProRule" id="PRU00176"/>
    </source>
</evidence>
<organism evidence="5 6">
    <name type="scientific">Trifolium medium</name>
    <dbReference type="NCBI Taxonomy" id="97028"/>
    <lineage>
        <taxon>Eukaryota</taxon>
        <taxon>Viridiplantae</taxon>
        <taxon>Streptophyta</taxon>
        <taxon>Embryophyta</taxon>
        <taxon>Tracheophyta</taxon>
        <taxon>Spermatophyta</taxon>
        <taxon>Magnoliopsida</taxon>
        <taxon>eudicotyledons</taxon>
        <taxon>Gunneridae</taxon>
        <taxon>Pentapetalae</taxon>
        <taxon>rosids</taxon>
        <taxon>fabids</taxon>
        <taxon>Fabales</taxon>
        <taxon>Fabaceae</taxon>
        <taxon>Papilionoideae</taxon>
        <taxon>50 kb inversion clade</taxon>
        <taxon>NPAAA clade</taxon>
        <taxon>Hologalegina</taxon>
        <taxon>IRL clade</taxon>
        <taxon>Trifolieae</taxon>
        <taxon>Trifolium</taxon>
    </lineage>
</organism>
<dbReference type="InterPro" id="IPR035979">
    <property type="entry name" value="RBD_domain_sf"/>
</dbReference>
<sequence length="64" mass="6837">MAVSPSVAATPASLYVGDLHPDVSDGQLHEAFSDFKTLASVRICRDSSTGRSLCYGYVNFLSPQ</sequence>
<protein>
    <submittedName>
        <fullName evidence="5">Polyadenylate-binding protein 7-like</fullName>
    </submittedName>
</protein>
<feature type="non-terminal residue" evidence="5">
    <location>
        <position position="64"/>
    </location>
</feature>
<dbReference type="Pfam" id="PF00076">
    <property type="entry name" value="RRM_1"/>
    <property type="match status" value="1"/>
</dbReference>
<keyword evidence="2 3" id="KW-0694">RNA-binding</keyword>
<keyword evidence="6" id="KW-1185">Reference proteome</keyword>
<dbReference type="SUPFAM" id="SSF54928">
    <property type="entry name" value="RNA-binding domain, RBD"/>
    <property type="match status" value="1"/>
</dbReference>
<evidence type="ECO:0000256" key="1">
    <source>
        <dbReference type="ARBA" id="ARBA00022664"/>
    </source>
</evidence>
<dbReference type="PROSITE" id="PS50102">
    <property type="entry name" value="RRM"/>
    <property type="match status" value="1"/>
</dbReference>